<gene>
    <name evidence="3" type="ORF">ACFQEY_10360</name>
</gene>
<dbReference type="RefSeq" id="WP_379768196.1">
    <property type="nucleotide sequence ID" value="NZ_JBHSXI010000011.1"/>
</dbReference>
<dbReference type="EMBL" id="JBHSXI010000011">
    <property type="protein sequence ID" value="MFC6889413.1"/>
    <property type="molecule type" value="Genomic_DNA"/>
</dbReference>
<evidence type="ECO:0000256" key="1">
    <source>
        <dbReference type="SAM" id="Phobius"/>
    </source>
</evidence>
<sequence length="340" mass="36299">MRRESRFPADRRESGRNGIEREIPLDLVGVGAVLAATFLSLSLGAGSFVRVVASVVTLCVLPGYVTVALLFPHVGGEGTSRGSGSKTRISLRERGALSFGLSVALVPLVALLGSAAGWLSQGFTARGTFALIGAYVAVVGLLAAYRRLRLPVAERFFLPIGAWTSELLDGVSTGSRAERALTIGLVCSILLAIGAFGFAAATPVQGETYTDFHLLTTDESGEYVSSGYPDSLTRGESTELSWGIRSYEAEPVDYTVVATLERVVETDGSLTRTETAELYRANATLAPGDHEIVDHEIAPPLVGEDLRIAYYLYRGDAPETPSEETAYRHLRVWVDVGVNA</sequence>
<comment type="caution">
    <text evidence="3">The sequence shown here is derived from an EMBL/GenBank/DDBJ whole genome shotgun (WGS) entry which is preliminary data.</text>
</comment>
<accession>A0ABD5UJF3</accession>
<evidence type="ECO:0000313" key="4">
    <source>
        <dbReference type="Proteomes" id="UP001596333"/>
    </source>
</evidence>
<reference evidence="3 4" key="1">
    <citation type="journal article" date="2019" name="Int. J. Syst. Evol. Microbiol.">
        <title>The Global Catalogue of Microorganisms (GCM) 10K type strain sequencing project: providing services to taxonomists for standard genome sequencing and annotation.</title>
        <authorList>
            <consortium name="The Broad Institute Genomics Platform"/>
            <consortium name="The Broad Institute Genome Sequencing Center for Infectious Disease"/>
            <person name="Wu L."/>
            <person name="Ma J."/>
        </authorList>
    </citation>
    <scope>NUCLEOTIDE SEQUENCE [LARGE SCALE GENOMIC DNA]</scope>
    <source>
        <strain evidence="3 4">Y73</strain>
    </source>
</reference>
<proteinExistence type="predicted"/>
<dbReference type="Pfam" id="PF07760">
    <property type="entry name" value="DUF1616"/>
    <property type="match status" value="1"/>
</dbReference>
<feature type="transmembrane region" description="Helical" evidence="1">
    <location>
        <begin position="21"/>
        <end position="45"/>
    </location>
</feature>
<keyword evidence="4" id="KW-1185">Reference proteome</keyword>
<name>A0ABD5UJF3_9EURY</name>
<keyword evidence="1" id="KW-0472">Membrane</keyword>
<dbReference type="Proteomes" id="UP001596333">
    <property type="component" value="Unassembled WGS sequence"/>
</dbReference>
<protein>
    <submittedName>
        <fullName evidence="3">DUF1616 domain-containing protein</fullName>
    </submittedName>
</protein>
<dbReference type="InterPro" id="IPR011674">
    <property type="entry name" value="DUF1616"/>
</dbReference>
<feature type="transmembrane region" description="Helical" evidence="1">
    <location>
        <begin position="180"/>
        <end position="201"/>
    </location>
</feature>
<organism evidence="3 4">
    <name type="scientific">Halorubrum trueperi</name>
    <dbReference type="NCBI Taxonomy" id="2004704"/>
    <lineage>
        <taxon>Archaea</taxon>
        <taxon>Methanobacteriati</taxon>
        <taxon>Methanobacteriota</taxon>
        <taxon>Stenosarchaea group</taxon>
        <taxon>Halobacteria</taxon>
        <taxon>Halobacteriales</taxon>
        <taxon>Haloferacaceae</taxon>
        <taxon>Halorubrum</taxon>
    </lineage>
</organism>
<evidence type="ECO:0000313" key="3">
    <source>
        <dbReference type="EMBL" id="MFC6889413.1"/>
    </source>
</evidence>
<feature type="domain" description="DUF1616" evidence="2">
    <location>
        <begin position="31"/>
        <end position="335"/>
    </location>
</feature>
<keyword evidence="1" id="KW-0812">Transmembrane</keyword>
<evidence type="ECO:0000259" key="2">
    <source>
        <dbReference type="Pfam" id="PF07760"/>
    </source>
</evidence>
<feature type="transmembrane region" description="Helical" evidence="1">
    <location>
        <begin position="125"/>
        <end position="145"/>
    </location>
</feature>
<feature type="transmembrane region" description="Helical" evidence="1">
    <location>
        <begin position="95"/>
        <end position="119"/>
    </location>
</feature>
<feature type="transmembrane region" description="Helical" evidence="1">
    <location>
        <begin position="51"/>
        <end position="74"/>
    </location>
</feature>
<dbReference type="AlphaFoldDB" id="A0ABD5UJF3"/>
<keyword evidence="1" id="KW-1133">Transmembrane helix</keyword>